<dbReference type="AlphaFoldDB" id="A0AAW0LZ76"/>
<feature type="region of interest" description="Disordered" evidence="3">
    <location>
        <begin position="1"/>
        <end position="36"/>
    </location>
</feature>
<keyword evidence="1" id="KW-0540">Nuclease</keyword>
<evidence type="ECO:0000259" key="4">
    <source>
        <dbReference type="Pfam" id="PF01612"/>
    </source>
</evidence>
<keyword evidence="2" id="KW-0378">Hydrolase</keyword>
<proteinExistence type="predicted"/>
<feature type="compositionally biased region" description="Low complexity" evidence="3">
    <location>
        <begin position="24"/>
        <end position="36"/>
    </location>
</feature>
<dbReference type="PANTHER" id="PTHR13620:SF105">
    <property type="entry name" value="OS01G0737700 PROTEIN"/>
    <property type="match status" value="1"/>
</dbReference>
<comment type="caution">
    <text evidence="5">The sequence shown here is derived from an EMBL/GenBank/DDBJ whole genome shotgun (WGS) entry which is preliminary data.</text>
</comment>
<dbReference type="Gene3D" id="3.30.420.10">
    <property type="entry name" value="Ribonuclease H-like superfamily/Ribonuclease H"/>
    <property type="match status" value="1"/>
</dbReference>
<evidence type="ECO:0000256" key="2">
    <source>
        <dbReference type="ARBA" id="ARBA00022801"/>
    </source>
</evidence>
<dbReference type="InterPro" id="IPR012337">
    <property type="entry name" value="RNaseH-like_sf"/>
</dbReference>
<evidence type="ECO:0000313" key="5">
    <source>
        <dbReference type="EMBL" id="KAK7856720.1"/>
    </source>
</evidence>
<dbReference type="InterPro" id="IPR051132">
    <property type="entry name" value="3-5_Exonuclease_domain"/>
</dbReference>
<sequence length="164" mass="17433">MTSSKSLLSPTISRPSSPTLPKWSTPGSPTSTASTAAVSTASSSASTSSGNPVATLQLCVGRCCLIFQLIYATHFPNSLIEFLGDEDFTFVGVGIESDVEKLLDDYDLKVGNVVDLRGLAVDRLGNRDLKNAGLKGLARAVLGLEVHKPRHVTLSSWRSAEVER</sequence>
<feature type="domain" description="3'-5' exonuclease" evidence="4">
    <location>
        <begin position="48"/>
        <end position="148"/>
    </location>
</feature>
<dbReference type="GO" id="GO:0005634">
    <property type="term" value="C:nucleus"/>
    <property type="evidence" value="ECO:0007669"/>
    <property type="project" value="TreeGrafter"/>
</dbReference>
<dbReference type="CDD" id="cd06141">
    <property type="entry name" value="WRN_exo"/>
    <property type="match status" value="1"/>
</dbReference>
<accession>A0AAW0LZ76</accession>
<evidence type="ECO:0000256" key="1">
    <source>
        <dbReference type="ARBA" id="ARBA00022722"/>
    </source>
</evidence>
<organism evidence="5">
    <name type="scientific">Quercus suber</name>
    <name type="common">Cork oak</name>
    <dbReference type="NCBI Taxonomy" id="58331"/>
    <lineage>
        <taxon>Eukaryota</taxon>
        <taxon>Viridiplantae</taxon>
        <taxon>Streptophyta</taxon>
        <taxon>Embryophyta</taxon>
        <taxon>Tracheophyta</taxon>
        <taxon>Spermatophyta</taxon>
        <taxon>Magnoliopsida</taxon>
        <taxon>eudicotyledons</taxon>
        <taxon>Gunneridae</taxon>
        <taxon>Pentapetalae</taxon>
        <taxon>rosids</taxon>
        <taxon>fabids</taxon>
        <taxon>Fagales</taxon>
        <taxon>Fagaceae</taxon>
        <taxon>Quercus</taxon>
    </lineage>
</organism>
<dbReference type="GO" id="GO:0003676">
    <property type="term" value="F:nucleic acid binding"/>
    <property type="evidence" value="ECO:0007669"/>
    <property type="project" value="InterPro"/>
</dbReference>
<name>A0AAW0LZ76_QUESU</name>
<dbReference type="PANTHER" id="PTHR13620">
    <property type="entry name" value="3-5 EXONUCLEASE"/>
    <property type="match status" value="1"/>
</dbReference>
<protein>
    <submittedName>
        <fullName evidence="5">Werner syndrome-like exonuclease</fullName>
    </submittedName>
</protein>
<dbReference type="EMBL" id="PKMF04000034">
    <property type="protein sequence ID" value="KAK7856720.1"/>
    <property type="molecule type" value="Genomic_DNA"/>
</dbReference>
<gene>
    <name evidence="5" type="primary">WEX_4</name>
    <name evidence="5" type="ORF">CFP56_022073</name>
</gene>
<feature type="compositionally biased region" description="Polar residues" evidence="3">
    <location>
        <begin position="1"/>
        <end position="19"/>
    </location>
</feature>
<dbReference type="SUPFAM" id="SSF53098">
    <property type="entry name" value="Ribonuclease H-like"/>
    <property type="match status" value="1"/>
</dbReference>
<reference evidence="5" key="3">
    <citation type="submission" date="2023-07" db="EMBL/GenBank/DDBJ databases">
        <title>An improved reference 1 genome and first organelle genomes of Quercus suber.</title>
        <authorList>
            <consortium name="Genosuber Consortium"/>
            <person name="Usie A."/>
            <person name="Serra O."/>
            <person name="Barros P."/>
        </authorList>
    </citation>
    <scope>NUCLEOTIDE SEQUENCE</scope>
    <source>
        <strain evidence="5">HL8</strain>
        <tissue evidence="5">Leaves</tissue>
    </source>
</reference>
<reference evidence="5" key="2">
    <citation type="journal article" date="2018" name="Sci. Data">
        <title>The draft genome sequence of cork oak.</title>
        <authorList>
            <person name="Ramos A.M."/>
            <person name="Usie A."/>
            <person name="Barbosa P."/>
            <person name="Barros P.M."/>
            <person name="Capote T."/>
            <person name="Chaves I."/>
            <person name="Simoes F."/>
            <person name="Abreu I."/>
            <person name="Carrasquinho I."/>
            <person name="Faro C."/>
            <person name="Guimaraes J.B."/>
            <person name="Mendonca D."/>
            <person name="Nobrega F."/>
            <person name="Rodrigues L."/>
            <person name="Saibo N.J.M."/>
            <person name="Varela M.C."/>
            <person name="Egas C."/>
            <person name="Matos J."/>
            <person name="Miguel C.M."/>
            <person name="Oliveira M.M."/>
            <person name="Ricardo C.P."/>
            <person name="Goncalves S."/>
        </authorList>
    </citation>
    <scope>NUCLEOTIDE SEQUENCE [LARGE SCALE GENOMIC DNA]</scope>
    <source>
        <strain evidence="5">HL8</strain>
    </source>
</reference>
<dbReference type="InterPro" id="IPR036397">
    <property type="entry name" value="RNaseH_sf"/>
</dbReference>
<dbReference type="InterPro" id="IPR002562">
    <property type="entry name" value="3'-5'_exonuclease_dom"/>
</dbReference>
<dbReference type="GO" id="GO:0008408">
    <property type="term" value="F:3'-5' exonuclease activity"/>
    <property type="evidence" value="ECO:0007669"/>
    <property type="project" value="InterPro"/>
</dbReference>
<reference evidence="5" key="1">
    <citation type="submission" date="2017-12" db="EMBL/GenBank/DDBJ databases">
        <authorList>
            <person name="Barbosa P."/>
            <person name="Usie A."/>
            <person name="Ramos A.M."/>
        </authorList>
    </citation>
    <scope>NUCLEOTIDE SEQUENCE</scope>
    <source>
        <strain evidence="5">HL8</strain>
        <tissue evidence="5">Leaves</tissue>
    </source>
</reference>
<evidence type="ECO:0000256" key="3">
    <source>
        <dbReference type="SAM" id="MobiDB-lite"/>
    </source>
</evidence>
<dbReference type="Gramene" id="rna-CFP56_20788">
    <property type="protein sequence ID" value="cds-POF23346.1"/>
    <property type="gene ID" value="gene-CFP56_20788"/>
</dbReference>
<dbReference type="GO" id="GO:0005737">
    <property type="term" value="C:cytoplasm"/>
    <property type="evidence" value="ECO:0007669"/>
    <property type="project" value="TreeGrafter"/>
</dbReference>
<dbReference type="GO" id="GO:0006139">
    <property type="term" value="P:nucleobase-containing compound metabolic process"/>
    <property type="evidence" value="ECO:0007669"/>
    <property type="project" value="InterPro"/>
</dbReference>
<dbReference type="Pfam" id="PF01612">
    <property type="entry name" value="DNA_pol_A_exo1"/>
    <property type="match status" value="1"/>
</dbReference>
<keyword evidence="5" id="KW-0269">Exonuclease</keyword>